<protein>
    <recommendedName>
        <fullName evidence="4">Dipeptidyl-peptidase V</fullName>
    </recommendedName>
</protein>
<evidence type="ECO:0000313" key="6">
    <source>
        <dbReference type="EMBL" id="KAK8059405.1"/>
    </source>
</evidence>
<reference evidence="6 7" key="1">
    <citation type="submission" date="2023-01" db="EMBL/GenBank/DDBJ databases">
        <title>Analysis of 21 Apiospora genomes using comparative genomics revels a genus with tremendous synthesis potential of carbohydrate active enzymes and secondary metabolites.</title>
        <authorList>
            <person name="Sorensen T."/>
        </authorList>
    </citation>
    <scope>NUCLEOTIDE SEQUENCE [LARGE SCALE GENOMIC DNA]</scope>
    <source>
        <strain evidence="6 7">CBS 83171</strain>
    </source>
</reference>
<dbReference type="PANTHER" id="PTHR42776">
    <property type="entry name" value="SERINE PEPTIDASE S9 FAMILY MEMBER"/>
    <property type="match status" value="1"/>
</dbReference>
<organism evidence="6 7">
    <name type="scientific">Apiospora saccharicola</name>
    <dbReference type="NCBI Taxonomy" id="335842"/>
    <lineage>
        <taxon>Eukaryota</taxon>
        <taxon>Fungi</taxon>
        <taxon>Dikarya</taxon>
        <taxon>Ascomycota</taxon>
        <taxon>Pezizomycotina</taxon>
        <taxon>Sordariomycetes</taxon>
        <taxon>Xylariomycetidae</taxon>
        <taxon>Amphisphaeriales</taxon>
        <taxon>Apiosporaceae</taxon>
        <taxon>Apiospora</taxon>
    </lineage>
</organism>
<keyword evidence="7" id="KW-1185">Reference proteome</keyword>
<comment type="caution">
    <text evidence="6">The sequence shown here is derived from an EMBL/GenBank/DDBJ whole genome shotgun (WGS) entry which is preliminary data.</text>
</comment>
<gene>
    <name evidence="6" type="ORF">PG996_009335</name>
</gene>
<name>A0ABR1UMW2_9PEZI</name>
<evidence type="ECO:0000256" key="1">
    <source>
        <dbReference type="ARBA" id="ARBA00010040"/>
    </source>
</evidence>
<evidence type="ECO:0000259" key="5">
    <source>
        <dbReference type="Pfam" id="PF00326"/>
    </source>
</evidence>
<sequence length="776" mass="85113">MVIVPKFTPEILISAPRRAPAVPNRDGTLALFTQSTHTIGEEKTLKEVRVMKVESGESQQLVADSKVHDAVWLPSSSSSSDEDDSSTTSSLVLWLKKGGDGVTILEMADAAKPSAPAVKLGEIPAPVDNLKVKALKDGSIALLVVGLADADGELHNPEKDKKLSSIRIYDEYDVRIKHAIFYTTLAKSAEGTWKLSTPLRNALKGSHLDAPINIYQPDDPLAHFVIGETGIVFAASPAKVKNYRHNRTSDIYYLPLESFNKESATGPQKIAVTGDDGPGYCSNPRISPDDSMIAFLRAPFGRQLKVSIYVHQLGNSAAATDVFATVTGKEWNLIPDGLEFSTDGHFLYVEADDCARHGLYRLDLQPNASPRTLLRDGSVKAYYPLAKDKDGVEKVFVTSANMVEPSIYQILEADHPDAAAGRAAEPWTVSKASHLENLGLSRKQVSEIYFEGAGEHCVQAWVVKPRDFDPEKKYPLCLVVHGGPQSAWLDDWSNRWNLALWAEQGYIVVAPNITGSTGFGLDYTEGKSNQGAVHDNWGGSPYDDLVNCLEFVKDMPGIDMDNAVAAGASYGGYMMNWIQGHELGRRFKAIVCHDGVYDVPTSCLASDQNNDGLERYNPARPELLANWTTPMLVVHSDNDYRVPVTDGIAAFHTLRALGTPARFVGFPDENHWVQKPENSLQWHRVVFEWIGRWSKVAEKAAGEASRAEVLDGGGGPAACRIYELVISNKSVSTVKDLKLFKKSMDLSCSDWPTPVPMRFNSSRSFLMFSMSSMIVP</sequence>
<feature type="domain" description="Peptidase S9 prolyl oligopeptidase catalytic" evidence="5">
    <location>
        <begin position="492"/>
        <end position="695"/>
    </location>
</feature>
<dbReference type="InterPro" id="IPR011042">
    <property type="entry name" value="6-blade_b-propeller_TolB-like"/>
</dbReference>
<dbReference type="SUPFAM" id="SSF82171">
    <property type="entry name" value="DPP6 N-terminal domain-like"/>
    <property type="match status" value="1"/>
</dbReference>
<comment type="similarity">
    <text evidence="1">Belongs to the peptidase S9C family.</text>
</comment>
<accession>A0ABR1UMW2</accession>
<dbReference type="Pfam" id="PF00326">
    <property type="entry name" value="Peptidase_S9"/>
    <property type="match status" value="1"/>
</dbReference>
<evidence type="ECO:0000256" key="2">
    <source>
        <dbReference type="ARBA" id="ARBA00022729"/>
    </source>
</evidence>
<keyword evidence="2" id="KW-0732">Signal</keyword>
<evidence type="ECO:0000313" key="7">
    <source>
        <dbReference type="Proteomes" id="UP001446871"/>
    </source>
</evidence>
<dbReference type="Gene3D" id="3.40.50.1820">
    <property type="entry name" value="alpha/beta hydrolase"/>
    <property type="match status" value="1"/>
</dbReference>
<dbReference type="Gene3D" id="2.120.10.30">
    <property type="entry name" value="TolB, C-terminal domain"/>
    <property type="match status" value="1"/>
</dbReference>
<dbReference type="PANTHER" id="PTHR42776:SF13">
    <property type="entry name" value="DIPEPTIDYL-PEPTIDASE 5"/>
    <property type="match status" value="1"/>
</dbReference>
<dbReference type="SUPFAM" id="SSF53474">
    <property type="entry name" value="alpha/beta-Hydrolases"/>
    <property type="match status" value="1"/>
</dbReference>
<dbReference type="Proteomes" id="UP001446871">
    <property type="component" value="Unassembled WGS sequence"/>
</dbReference>
<dbReference type="InterPro" id="IPR029058">
    <property type="entry name" value="AB_hydrolase_fold"/>
</dbReference>
<evidence type="ECO:0000256" key="3">
    <source>
        <dbReference type="ARBA" id="ARBA00022801"/>
    </source>
</evidence>
<evidence type="ECO:0000256" key="4">
    <source>
        <dbReference type="ARBA" id="ARBA00032829"/>
    </source>
</evidence>
<dbReference type="InterPro" id="IPR001375">
    <property type="entry name" value="Peptidase_S9_cat"/>
</dbReference>
<dbReference type="EMBL" id="JAQQWM010000006">
    <property type="protein sequence ID" value="KAK8059405.1"/>
    <property type="molecule type" value="Genomic_DNA"/>
</dbReference>
<keyword evidence="3" id="KW-0378">Hydrolase</keyword>
<proteinExistence type="inferred from homology"/>